<dbReference type="eggNOG" id="ENOG502QS79">
    <property type="taxonomic scope" value="Eukaryota"/>
</dbReference>
<evidence type="ECO:0000259" key="12">
    <source>
        <dbReference type="Pfam" id="PF25333"/>
    </source>
</evidence>
<reference evidence="14" key="1">
    <citation type="journal article" date="2013" name="Science">
        <title>The Amborella genome and the evolution of flowering plants.</title>
        <authorList>
            <consortium name="Amborella Genome Project"/>
        </authorList>
    </citation>
    <scope>NUCLEOTIDE SEQUENCE [LARGE SCALE GENOMIC DNA]</scope>
</reference>
<dbReference type="Gramene" id="ERM98237">
    <property type="protein sequence ID" value="ERM98237"/>
    <property type="gene ID" value="AMTR_s00095p00161220"/>
</dbReference>
<evidence type="ECO:0000256" key="8">
    <source>
        <dbReference type="ARBA" id="ARBA00022989"/>
    </source>
</evidence>
<feature type="transmembrane region" description="Helical" evidence="10">
    <location>
        <begin position="811"/>
        <end position="830"/>
    </location>
</feature>
<feature type="domain" description="SWEET-like" evidence="11">
    <location>
        <begin position="638"/>
        <end position="916"/>
    </location>
</feature>
<dbReference type="GO" id="GO:0012505">
    <property type="term" value="C:endomembrane system"/>
    <property type="evidence" value="ECO:0007669"/>
    <property type="project" value="UniProtKB-SubCell"/>
</dbReference>
<dbReference type="Pfam" id="PF25333">
    <property type="entry name" value="DUF2921_N"/>
    <property type="match status" value="3"/>
</dbReference>
<name>W1NR14_AMBTC</name>
<evidence type="ECO:0000256" key="6">
    <source>
        <dbReference type="ARBA" id="ARBA00022692"/>
    </source>
</evidence>
<evidence type="ECO:0000256" key="4">
    <source>
        <dbReference type="ARBA" id="ARBA00012483"/>
    </source>
</evidence>
<proteinExistence type="predicted"/>
<feature type="domain" description="DUF2921" evidence="12">
    <location>
        <begin position="448"/>
        <end position="625"/>
    </location>
</feature>
<dbReference type="KEGG" id="atr:18426238"/>
<feature type="transmembrane region" description="Helical" evidence="10">
    <location>
        <begin position="681"/>
        <end position="704"/>
    </location>
</feature>
<dbReference type="Proteomes" id="UP000017836">
    <property type="component" value="Unassembled WGS sequence"/>
</dbReference>
<feature type="transmembrane region" description="Helical" evidence="10">
    <location>
        <begin position="764"/>
        <end position="784"/>
    </location>
</feature>
<sequence length="930" mass="106547">MDSVKVLNFRILSFPLCKSSRESASFQGRFLTVALFLCLFFTVTSSFDQNLYSEHCKSLLPSSEPHTESFYPSFSLDMNEGIYIGGGKILGHVPSSSIGNWVSFRVHRYQNTSVDDVIKITGNLKIRGSKSYNSSFSRGPHFHTRSPRNISRRGLLNFDLSGFYSRSSKTLCMIGYGSPLFGGKELHFSSVFKLNYPKNCTVLNSFVNGSLEIMQNKDWVKYSELVSVLAISCGESDYAYTMLVNAKAMCPEKKLYEMPLSEVHILNEPSICSYLSWGIHDLQLEYDPDCKSGRCSPFDSLGFLPERIRFKSLQCRERERAQFLFGFSNYSDFDYFNTHYLVPETTLLGEGMWDAMNDQFCMVGCRLINYNGSLGNAAMWDCSMGLKLQFPTTLTVRNRNVVQGHIWSNNSGYFKSIRFSKPLDPRGLRMSGRWSQNYSYTEIEHVRESCKAHKEGHKSMGRRYPDGSSFQDLRFDATIKNSHGEHNWVYFTPLFLGESNLQRPMYALPDASEIHTSKSNYSLNQLNVSYSISFAMSPEFRWKDSEFVEIAAEGIYDPQTGILCMMGCRKLGPENGNLKNISMDCEIYIHVQFSPLNPKLASVEHRSGTIKSTRKKKDPLYFEPLELSSRNLYHELAKESVWRKHLEVIMVLMSLSLASIFIVLQLLYVKKHPDVLPFASVLVLTVLTLGHMIPLVLNFEAFFLNPNRQNVLNWRGGWLEVNEVVVRLITMVAFLLQFRLLQVTWSAKSSAGLGNSPWIYEKKAAFVSMGLYLVGGLVSCFFHWKASSTQVVGPRWRMTIHRSIWEDLRSYSGLVLDGFLLPQVILNFIWDTKERALSPWFFIGTTLVRCFPHVYDAYRAVRYVYQSSNSYFYANPYNDFYSTAWDIVIPLGGCLLAILVFLQQRFGGRFFLPQRFRNHVDYQKVSTVGT</sequence>
<evidence type="ECO:0000313" key="14">
    <source>
        <dbReference type="Proteomes" id="UP000017836"/>
    </source>
</evidence>
<dbReference type="OMA" id="CAERQKV"/>
<evidence type="ECO:0000256" key="5">
    <source>
        <dbReference type="ARBA" id="ARBA00022679"/>
    </source>
</evidence>
<evidence type="ECO:0000256" key="2">
    <source>
        <dbReference type="ARBA" id="ARBA00004127"/>
    </source>
</evidence>
<keyword evidence="5" id="KW-0808">Transferase</keyword>
<evidence type="ECO:0000256" key="10">
    <source>
        <dbReference type="SAM" id="Phobius"/>
    </source>
</evidence>
<comment type="pathway">
    <text evidence="3">Protein modification; protein ubiquitination.</text>
</comment>
<evidence type="ECO:0000313" key="13">
    <source>
        <dbReference type="EMBL" id="ERM98237.1"/>
    </source>
</evidence>
<dbReference type="PANTHER" id="PTHR33389:SF18">
    <property type="entry name" value="OS01G0677900 PROTEIN"/>
    <property type="match status" value="1"/>
</dbReference>
<evidence type="ECO:0000256" key="3">
    <source>
        <dbReference type="ARBA" id="ARBA00004906"/>
    </source>
</evidence>
<dbReference type="HOGENOM" id="CLU_010568_1_0_1"/>
<dbReference type="EC" id="2.3.2.27" evidence="4"/>
<keyword evidence="9 10" id="KW-0472">Membrane</keyword>
<evidence type="ECO:0000256" key="7">
    <source>
        <dbReference type="ARBA" id="ARBA00022786"/>
    </source>
</evidence>
<comment type="subcellular location">
    <subcellularLocation>
        <location evidence="2">Endomembrane system</location>
        <topology evidence="2">Multi-pass membrane protein</topology>
    </subcellularLocation>
</comment>
<keyword evidence="6 10" id="KW-0812">Transmembrane</keyword>
<evidence type="ECO:0000256" key="9">
    <source>
        <dbReference type="ARBA" id="ARBA00023136"/>
    </source>
</evidence>
<protein>
    <recommendedName>
        <fullName evidence="4">RING-type E3 ubiquitin transferase</fullName>
        <ecNumber evidence="4">2.3.2.27</ecNumber>
    </recommendedName>
</protein>
<feature type="domain" description="DUF2921" evidence="12">
    <location>
        <begin position="253"/>
        <end position="417"/>
    </location>
</feature>
<evidence type="ECO:0000259" key="11">
    <source>
        <dbReference type="Pfam" id="PF11145"/>
    </source>
</evidence>
<dbReference type="AlphaFoldDB" id="W1NR14"/>
<dbReference type="InterPro" id="IPR057425">
    <property type="entry name" value="DUF2921_N"/>
</dbReference>
<dbReference type="GO" id="GO:0061630">
    <property type="term" value="F:ubiquitin protein ligase activity"/>
    <property type="evidence" value="ECO:0007669"/>
    <property type="project" value="UniProtKB-EC"/>
</dbReference>
<dbReference type="PANTHER" id="PTHR33389">
    <property type="entry name" value="FAMILY PROTEIN, PUTATIVE (DUF2921)-RELATED"/>
    <property type="match status" value="1"/>
</dbReference>
<keyword evidence="7" id="KW-0833">Ubl conjugation pathway</keyword>
<gene>
    <name evidence="13" type="ORF">AMTR_s00095p00161220</name>
</gene>
<dbReference type="EMBL" id="KI395483">
    <property type="protein sequence ID" value="ERM98237.1"/>
    <property type="molecule type" value="Genomic_DNA"/>
</dbReference>
<organism evidence="13 14">
    <name type="scientific">Amborella trichopoda</name>
    <dbReference type="NCBI Taxonomy" id="13333"/>
    <lineage>
        <taxon>Eukaryota</taxon>
        <taxon>Viridiplantae</taxon>
        <taxon>Streptophyta</taxon>
        <taxon>Embryophyta</taxon>
        <taxon>Tracheophyta</taxon>
        <taxon>Spermatophyta</taxon>
        <taxon>Magnoliopsida</taxon>
        <taxon>Amborellales</taxon>
        <taxon>Amborellaceae</taxon>
        <taxon>Amborella</taxon>
    </lineage>
</organism>
<keyword evidence="8 10" id="KW-1133">Transmembrane helix</keyword>
<feature type="domain" description="DUF2921" evidence="12">
    <location>
        <begin position="52"/>
        <end position="227"/>
    </location>
</feature>
<dbReference type="Pfam" id="PF11145">
    <property type="entry name" value="DUF2921"/>
    <property type="match status" value="1"/>
</dbReference>
<accession>W1NR14</accession>
<feature type="transmembrane region" description="Helical" evidence="10">
    <location>
        <begin position="648"/>
        <end position="669"/>
    </location>
</feature>
<dbReference type="InterPro" id="IPR021319">
    <property type="entry name" value="DUF2921"/>
</dbReference>
<keyword evidence="14" id="KW-1185">Reference proteome</keyword>
<comment type="catalytic activity">
    <reaction evidence="1">
        <text>S-ubiquitinyl-[E2 ubiquitin-conjugating enzyme]-L-cysteine + [acceptor protein]-L-lysine = [E2 ubiquitin-conjugating enzyme]-L-cysteine + N(6)-ubiquitinyl-[acceptor protein]-L-lysine.</text>
        <dbReference type="EC" id="2.3.2.27"/>
    </reaction>
</comment>
<dbReference type="OrthoDB" id="607498at2759"/>
<evidence type="ECO:0000256" key="1">
    <source>
        <dbReference type="ARBA" id="ARBA00000900"/>
    </source>
</evidence>
<feature type="transmembrane region" description="Helical" evidence="10">
    <location>
        <begin position="880"/>
        <end position="902"/>
    </location>
</feature>